<organism evidence="1">
    <name type="scientific">Opuntia streptacantha</name>
    <name type="common">Prickly pear cactus</name>
    <name type="synonym">Opuntia cardona</name>
    <dbReference type="NCBI Taxonomy" id="393608"/>
    <lineage>
        <taxon>Eukaryota</taxon>
        <taxon>Viridiplantae</taxon>
        <taxon>Streptophyta</taxon>
        <taxon>Embryophyta</taxon>
        <taxon>Tracheophyta</taxon>
        <taxon>Spermatophyta</taxon>
        <taxon>Magnoliopsida</taxon>
        <taxon>eudicotyledons</taxon>
        <taxon>Gunneridae</taxon>
        <taxon>Pentapetalae</taxon>
        <taxon>Caryophyllales</taxon>
        <taxon>Cactineae</taxon>
        <taxon>Cactaceae</taxon>
        <taxon>Opuntioideae</taxon>
        <taxon>Opuntia</taxon>
    </lineage>
</organism>
<protein>
    <submittedName>
        <fullName evidence="1">Uncharacterized protein</fullName>
    </submittedName>
</protein>
<proteinExistence type="predicted"/>
<reference evidence="1" key="2">
    <citation type="submission" date="2020-07" db="EMBL/GenBank/DDBJ databases">
        <authorList>
            <person name="Vera ALvarez R."/>
            <person name="Arias-Moreno D.M."/>
            <person name="Jimenez-Jacinto V."/>
            <person name="Jimenez-Bremont J.F."/>
            <person name="Swaminathan K."/>
            <person name="Moose S.P."/>
            <person name="Guerrero-Gonzalez M.L."/>
            <person name="Marino-Ramirez L."/>
            <person name="Landsman D."/>
            <person name="Rodriguez-Kessler M."/>
            <person name="Delgado-Sanchez P."/>
        </authorList>
    </citation>
    <scope>NUCLEOTIDE SEQUENCE</scope>
    <source>
        <tissue evidence="1">Cladode</tissue>
    </source>
</reference>
<accession>A0A7C9E8V4</accession>
<reference evidence="1" key="1">
    <citation type="journal article" date="2013" name="J. Plant Res.">
        <title>Effect of fungi and light on seed germination of three Opuntia species from semiarid lands of central Mexico.</title>
        <authorList>
            <person name="Delgado-Sanchez P."/>
            <person name="Jimenez-Bremont J.F."/>
            <person name="Guerrero-Gonzalez Mde L."/>
            <person name="Flores J."/>
        </authorList>
    </citation>
    <scope>NUCLEOTIDE SEQUENCE</scope>
    <source>
        <tissue evidence="1">Cladode</tissue>
    </source>
</reference>
<evidence type="ECO:0000313" key="1">
    <source>
        <dbReference type="EMBL" id="MBA4660987.1"/>
    </source>
</evidence>
<name>A0A7C9E8V4_OPUST</name>
<sequence>MIICSHAHHPPTTTQIQTHPAHLLLCTLSLKIRFFSHNKAHSLTLNIKEICLPILRKQKRGTKKKKKEMAELALEIPKIFMNKLISGGVKELCSFSQIKSHIKTLEEIKPIVEAWLLSADATQITNDAQRVEFNQLISALEKVHDSLNLREATAMRTQIMSRSRPIKK</sequence>
<dbReference type="EMBL" id="GISG01210520">
    <property type="protein sequence ID" value="MBA4660987.1"/>
    <property type="molecule type" value="Transcribed_RNA"/>
</dbReference>
<dbReference type="AlphaFoldDB" id="A0A7C9E8V4"/>